<accession>A0ABW6X8H2</accession>
<gene>
    <name evidence="8" type="ORF">ACFY8O_17065</name>
</gene>
<feature type="region of interest" description="Disordered" evidence="5">
    <location>
        <begin position="1"/>
        <end position="23"/>
    </location>
</feature>
<feature type="transmembrane region" description="Helical" evidence="6">
    <location>
        <begin position="156"/>
        <end position="179"/>
    </location>
</feature>
<proteinExistence type="predicted"/>
<dbReference type="SUPFAM" id="SSF103473">
    <property type="entry name" value="MFS general substrate transporter"/>
    <property type="match status" value="1"/>
</dbReference>
<dbReference type="Pfam" id="PF07690">
    <property type="entry name" value="MFS_1"/>
    <property type="match status" value="1"/>
</dbReference>
<keyword evidence="2 6" id="KW-0812">Transmembrane</keyword>
<dbReference type="Proteomes" id="UP001602322">
    <property type="component" value="Unassembled WGS sequence"/>
</dbReference>
<evidence type="ECO:0000256" key="5">
    <source>
        <dbReference type="SAM" id="MobiDB-lite"/>
    </source>
</evidence>
<comment type="subcellular location">
    <subcellularLocation>
        <location evidence="1">Cell membrane</location>
        <topology evidence="1">Multi-pass membrane protein</topology>
    </subcellularLocation>
</comment>
<dbReference type="InterPro" id="IPR020846">
    <property type="entry name" value="MFS_dom"/>
</dbReference>
<reference evidence="8 9" key="1">
    <citation type="submission" date="2024-10" db="EMBL/GenBank/DDBJ databases">
        <title>The Natural Products Discovery Center: Release of the First 8490 Sequenced Strains for Exploring Actinobacteria Biosynthetic Diversity.</title>
        <authorList>
            <person name="Kalkreuter E."/>
            <person name="Kautsar S.A."/>
            <person name="Yang D."/>
            <person name="Bader C.D."/>
            <person name="Teijaro C.N."/>
            <person name="Fluegel L."/>
            <person name="Davis C.M."/>
            <person name="Simpson J.R."/>
            <person name="Lauterbach L."/>
            <person name="Steele A.D."/>
            <person name="Gui C."/>
            <person name="Meng S."/>
            <person name="Li G."/>
            <person name="Viehrig K."/>
            <person name="Ye F."/>
            <person name="Su P."/>
            <person name="Kiefer A.F."/>
            <person name="Nichols A."/>
            <person name="Cepeda A.J."/>
            <person name="Yan W."/>
            <person name="Fan B."/>
            <person name="Jiang Y."/>
            <person name="Adhikari A."/>
            <person name="Zheng C.-J."/>
            <person name="Schuster L."/>
            <person name="Cowan T.M."/>
            <person name="Smanski M.J."/>
            <person name="Chevrette M.G."/>
            <person name="De Carvalho L.P.S."/>
            <person name="Shen B."/>
        </authorList>
    </citation>
    <scope>NUCLEOTIDE SEQUENCE [LARGE SCALE GENOMIC DNA]</scope>
    <source>
        <strain evidence="8 9">NPDC012540</strain>
    </source>
</reference>
<keyword evidence="9" id="KW-1185">Reference proteome</keyword>
<dbReference type="InterPro" id="IPR011701">
    <property type="entry name" value="MFS"/>
</dbReference>
<evidence type="ECO:0000259" key="7">
    <source>
        <dbReference type="PROSITE" id="PS50850"/>
    </source>
</evidence>
<name>A0ABW6X8H2_9ACTN</name>
<evidence type="ECO:0000256" key="4">
    <source>
        <dbReference type="ARBA" id="ARBA00023136"/>
    </source>
</evidence>
<feature type="transmembrane region" description="Helical" evidence="6">
    <location>
        <begin position="318"/>
        <end position="334"/>
    </location>
</feature>
<feature type="transmembrane region" description="Helical" evidence="6">
    <location>
        <begin position="340"/>
        <end position="359"/>
    </location>
</feature>
<feature type="transmembrane region" description="Helical" evidence="6">
    <location>
        <begin position="29"/>
        <end position="54"/>
    </location>
</feature>
<evidence type="ECO:0000313" key="8">
    <source>
        <dbReference type="EMBL" id="MFF5897630.1"/>
    </source>
</evidence>
<feature type="transmembrane region" description="Helical" evidence="6">
    <location>
        <begin position="275"/>
        <end position="298"/>
    </location>
</feature>
<feature type="transmembrane region" description="Helical" evidence="6">
    <location>
        <begin position="66"/>
        <end position="89"/>
    </location>
</feature>
<evidence type="ECO:0000256" key="1">
    <source>
        <dbReference type="ARBA" id="ARBA00004651"/>
    </source>
</evidence>
<organism evidence="8 9">
    <name type="scientific">Streptomyces argenteolus</name>
    <dbReference type="NCBI Taxonomy" id="67274"/>
    <lineage>
        <taxon>Bacteria</taxon>
        <taxon>Bacillati</taxon>
        <taxon>Actinomycetota</taxon>
        <taxon>Actinomycetes</taxon>
        <taxon>Kitasatosporales</taxon>
        <taxon>Streptomycetaceae</taxon>
        <taxon>Streptomyces</taxon>
    </lineage>
</organism>
<evidence type="ECO:0000313" key="9">
    <source>
        <dbReference type="Proteomes" id="UP001602322"/>
    </source>
</evidence>
<feature type="transmembrane region" description="Helical" evidence="6">
    <location>
        <begin position="96"/>
        <end position="116"/>
    </location>
</feature>
<evidence type="ECO:0000256" key="2">
    <source>
        <dbReference type="ARBA" id="ARBA00022692"/>
    </source>
</evidence>
<dbReference type="PANTHER" id="PTHR11662:SF450">
    <property type="entry name" value="BLR1003 PROTEIN"/>
    <property type="match status" value="1"/>
</dbReference>
<dbReference type="PROSITE" id="PS50850">
    <property type="entry name" value="MFS"/>
    <property type="match status" value="1"/>
</dbReference>
<comment type="caution">
    <text evidence="8">The sequence shown here is derived from an EMBL/GenBank/DDBJ whole genome shotgun (WGS) entry which is preliminary data.</text>
</comment>
<sequence>MVPRSTEAAPAESSVRPEHTPPRTGRKAWLILAMIVVFMMISYADKAVLGLAAVPLMEELDIGKSTYGLISSSFYLLFSLSGLVVGFFSARVSSRALLLVMAALWAVAQLPVLVVAAVPSLIAGRVLLGMAEGPAASMSMHALYKWFPAGRRGLPSALQIGGAALGTAVSAPLLTWLIVDHGWRSAFLALMFVSAAWCLVWPFVGHDGPFGGERRPSKDAGRPAPVAGPPLRALLTNGTVTGGILSAFGSHWALALSSAWLPVYLQTQMDMTATGASSVVSGVSAVSLILLLSVPAYVDRLKRRGVSSRHADGIPQGAAVLVAGLAMALLPLAGARPVQLLLIAVAFGCHAVALPLHYVTTAAVVPDGRRGAVFGIVAASGTLPGLFVPYLTGHLVDNAATEAAGYTEAFLLSAGVMAVCGLLAIATVRPERDALRLEAAGSPAAAPQTGASKPVAQ</sequence>
<keyword evidence="4 6" id="KW-0472">Membrane</keyword>
<feature type="transmembrane region" description="Helical" evidence="6">
    <location>
        <begin position="240"/>
        <end position="263"/>
    </location>
</feature>
<dbReference type="PANTHER" id="PTHR11662">
    <property type="entry name" value="SOLUTE CARRIER FAMILY 17"/>
    <property type="match status" value="1"/>
</dbReference>
<feature type="domain" description="Major facilitator superfamily (MFS) profile" evidence="7">
    <location>
        <begin position="31"/>
        <end position="432"/>
    </location>
</feature>
<feature type="transmembrane region" description="Helical" evidence="6">
    <location>
        <begin position="371"/>
        <end position="390"/>
    </location>
</feature>
<evidence type="ECO:0000256" key="6">
    <source>
        <dbReference type="SAM" id="Phobius"/>
    </source>
</evidence>
<evidence type="ECO:0000256" key="3">
    <source>
        <dbReference type="ARBA" id="ARBA00022989"/>
    </source>
</evidence>
<dbReference type="InterPro" id="IPR050382">
    <property type="entry name" value="MFS_Na/Anion_cotransporter"/>
</dbReference>
<protein>
    <submittedName>
        <fullName evidence="8">MFS transporter</fullName>
    </submittedName>
</protein>
<dbReference type="EMBL" id="JBIBEG010000004">
    <property type="protein sequence ID" value="MFF5897630.1"/>
    <property type="molecule type" value="Genomic_DNA"/>
</dbReference>
<dbReference type="Gene3D" id="1.20.1250.20">
    <property type="entry name" value="MFS general substrate transporter like domains"/>
    <property type="match status" value="2"/>
</dbReference>
<feature type="transmembrane region" description="Helical" evidence="6">
    <location>
        <begin position="185"/>
        <end position="204"/>
    </location>
</feature>
<dbReference type="RefSeq" id="WP_387902983.1">
    <property type="nucleotide sequence ID" value="NZ_JBIBEG010000004.1"/>
</dbReference>
<keyword evidence="3 6" id="KW-1133">Transmembrane helix</keyword>
<dbReference type="InterPro" id="IPR036259">
    <property type="entry name" value="MFS_trans_sf"/>
</dbReference>
<feature type="transmembrane region" description="Helical" evidence="6">
    <location>
        <begin position="410"/>
        <end position="428"/>
    </location>
</feature>